<protein>
    <submittedName>
        <fullName evidence="3">Glycosyl transferase family 1</fullName>
    </submittedName>
</protein>
<evidence type="ECO:0000259" key="2">
    <source>
        <dbReference type="Pfam" id="PF13439"/>
    </source>
</evidence>
<dbReference type="CDD" id="cd03811">
    <property type="entry name" value="GT4_GT28_WabH-like"/>
    <property type="match status" value="1"/>
</dbReference>
<feature type="domain" description="Glycosyltransferase subfamily 4-like N-terminal" evidence="2">
    <location>
        <begin position="13"/>
        <end position="168"/>
    </location>
</feature>
<dbReference type="Pfam" id="PF13439">
    <property type="entry name" value="Glyco_transf_4"/>
    <property type="match status" value="1"/>
</dbReference>
<accession>A0A0K2LDX3</accession>
<organism evidence="3 4">
    <name type="scientific">Companilactobacillus heilongjiangensis</name>
    <dbReference type="NCBI Taxonomy" id="1074467"/>
    <lineage>
        <taxon>Bacteria</taxon>
        <taxon>Bacillati</taxon>
        <taxon>Bacillota</taxon>
        <taxon>Bacilli</taxon>
        <taxon>Lactobacillales</taxon>
        <taxon>Lactobacillaceae</taxon>
        <taxon>Companilactobacillus</taxon>
    </lineage>
</organism>
<dbReference type="PANTHER" id="PTHR45947">
    <property type="entry name" value="SULFOQUINOVOSYL TRANSFERASE SQD2"/>
    <property type="match status" value="1"/>
</dbReference>
<dbReference type="KEGG" id="lhi:JP39_09095"/>
<dbReference type="Pfam" id="PF00534">
    <property type="entry name" value="Glycos_transf_1"/>
    <property type="match status" value="1"/>
</dbReference>
<dbReference type="InterPro" id="IPR050194">
    <property type="entry name" value="Glycosyltransferase_grp1"/>
</dbReference>
<dbReference type="SUPFAM" id="SSF53756">
    <property type="entry name" value="UDP-Glycosyltransferase/glycogen phosphorylase"/>
    <property type="match status" value="1"/>
</dbReference>
<reference evidence="3 4" key="1">
    <citation type="submission" date="2015-08" db="EMBL/GenBank/DDBJ databases">
        <title>Genomic sequence of Lactobacillus heilongjiangensis DSM 28069, isolated from Chinese traditional pickle.</title>
        <authorList>
            <person name="Jiang X."/>
            <person name="Zheng B."/>
            <person name="Cheng H."/>
        </authorList>
    </citation>
    <scope>NUCLEOTIDE SEQUENCE [LARGE SCALE GENOMIC DNA]</scope>
    <source>
        <strain evidence="3 4">DSM 28069</strain>
    </source>
</reference>
<dbReference type="EMBL" id="CP012559">
    <property type="protein sequence ID" value="ALB29497.1"/>
    <property type="molecule type" value="Genomic_DNA"/>
</dbReference>
<dbReference type="GO" id="GO:0016757">
    <property type="term" value="F:glycosyltransferase activity"/>
    <property type="evidence" value="ECO:0007669"/>
    <property type="project" value="InterPro"/>
</dbReference>
<dbReference type="STRING" id="1074467.JP39_09095"/>
<dbReference type="OrthoDB" id="9804196at2"/>
<dbReference type="RefSeq" id="WP_041501519.1">
    <property type="nucleotide sequence ID" value="NZ_BJDV01000010.1"/>
</dbReference>
<evidence type="ECO:0000259" key="1">
    <source>
        <dbReference type="Pfam" id="PF00534"/>
    </source>
</evidence>
<dbReference type="InterPro" id="IPR001296">
    <property type="entry name" value="Glyco_trans_1"/>
</dbReference>
<feature type="domain" description="Glycosyl transferase family 1" evidence="1">
    <location>
        <begin position="184"/>
        <end position="315"/>
    </location>
</feature>
<gene>
    <name evidence="3" type="ORF">JP39_09095</name>
</gene>
<evidence type="ECO:0000313" key="4">
    <source>
        <dbReference type="Proteomes" id="UP000061546"/>
    </source>
</evidence>
<evidence type="ECO:0000313" key="3">
    <source>
        <dbReference type="EMBL" id="ALB29497.1"/>
    </source>
</evidence>
<name>A0A0K2LDX3_9LACO</name>
<keyword evidence="4" id="KW-1185">Reference proteome</keyword>
<sequence>MRVLHINAGNEDGGARTYIVNLMKGQKLTGEKSTLLTFQEGPVSKMARENGLSVSVMKQKQRFDLSILKPLTNYINNNHFDIVHTHGPRANYIVSLIRKKINAKWVITVHSDPRIDFSGIKGKVMLKLNLHALKSADSLFYMNPDLEEYFESLKIRSSKTFEVFNAIDFSGINPRFNRQPTFSLLEVARLVEVKNHRLLLEALSKVKFNYRLTLVGDGPLMDDLRKLVSELGIKDKVDFVGFRENTGDYYQECDVSVLTSKSESLPTVYLESAAYGKPVIATNVGATDRVINDDTGWLVDSGDEQGLIAALNDAHSMWRDGNLDQKGLALYQEVRDNYSIEELAHKVNDGYEATLNAD</sequence>
<dbReference type="PANTHER" id="PTHR45947:SF3">
    <property type="entry name" value="SULFOQUINOVOSYL TRANSFERASE SQD2"/>
    <property type="match status" value="1"/>
</dbReference>
<proteinExistence type="predicted"/>
<dbReference type="AlphaFoldDB" id="A0A0K2LDX3"/>
<dbReference type="Proteomes" id="UP000061546">
    <property type="component" value="Chromosome"/>
</dbReference>
<dbReference type="InterPro" id="IPR028098">
    <property type="entry name" value="Glyco_trans_4-like_N"/>
</dbReference>
<dbReference type="Gene3D" id="3.40.50.2000">
    <property type="entry name" value="Glycogen Phosphorylase B"/>
    <property type="match status" value="2"/>
</dbReference>
<keyword evidence="3" id="KW-0808">Transferase</keyword>